<dbReference type="PANTHER" id="PTHR12988:SF6">
    <property type="entry name" value="SPHINGOMYELIN PHOSPHODIESTERASE 4"/>
    <property type="match status" value="1"/>
</dbReference>
<proteinExistence type="predicted"/>
<organism evidence="5 6">
    <name type="scientific">Callithrix jacchus</name>
    <name type="common">White-tufted-ear marmoset</name>
    <name type="synonym">Simia Jacchus</name>
    <dbReference type="NCBI Taxonomy" id="9483"/>
    <lineage>
        <taxon>Eukaryota</taxon>
        <taxon>Metazoa</taxon>
        <taxon>Chordata</taxon>
        <taxon>Craniata</taxon>
        <taxon>Vertebrata</taxon>
        <taxon>Euteleostomi</taxon>
        <taxon>Mammalia</taxon>
        <taxon>Eutheria</taxon>
        <taxon>Euarchontoglires</taxon>
        <taxon>Primates</taxon>
        <taxon>Haplorrhini</taxon>
        <taxon>Platyrrhini</taxon>
        <taxon>Cebidae</taxon>
        <taxon>Callitrichinae</taxon>
        <taxon>Callithrix</taxon>
        <taxon>Callithrix</taxon>
    </lineage>
</organism>
<evidence type="ECO:0000256" key="2">
    <source>
        <dbReference type="ARBA" id="ARBA00022692"/>
    </source>
</evidence>
<keyword evidence="3" id="KW-1133">Transmembrane helix</keyword>
<dbReference type="InterPro" id="IPR024129">
    <property type="entry name" value="Sphingomy_SMPD4"/>
</dbReference>
<dbReference type="GO" id="GO:0050290">
    <property type="term" value="F:sphingomyelin phosphodiesterase D activity"/>
    <property type="evidence" value="ECO:0007669"/>
    <property type="project" value="InterPro"/>
</dbReference>
<dbReference type="PANTHER" id="PTHR12988">
    <property type="entry name" value="SPHINGOMYELIN PHOSPHODIESTERASE 4"/>
    <property type="match status" value="1"/>
</dbReference>
<dbReference type="Ensembl" id="ENSCJAT00000117283.2">
    <property type="protein sequence ID" value="ENSCJAP00000076420.1"/>
    <property type="gene ID" value="ENSCJAG00000064504.2"/>
</dbReference>
<evidence type="ECO:0000256" key="3">
    <source>
        <dbReference type="ARBA" id="ARBA00022989"/>
    </source>
</evidence>
<dbReference type="InParanoid" id="A0A5F4WFF5"/>
<protein>
    <submittedName>
        <fullName evidence="5">Uncharacterized protein</fullName>
    </submittedName>
</protein>
<evidence type="ECO:0000313" key="6">
    <source>
        <dbReference type="Proteomes" id="UP000008225"/>
    </source>
</evidence>
<dbReference type="GO" id="GO:0006685">
    <property type="term" value="P:sphingomyelin catabolic process"/>
    <property type="evidence" value="ECO:0007669"/>
    <property type="project" value="TreeGrafter"/>
</dbReference>
<reference evidence="5" key="1">
    <citation type="submission" date="2009-03" db="EMBL/GenBank/DDBJ databases">
        <authorList>
            <person name="Warren W."/>
            <person name="Ye L."/>
            <person name="Minx P."/>
            <person name="Worley K."/>
            <person name="Gibbs R."/>
            <person name="Wilson R.K."/>
        </authorList>
    </citation>
    <scope>NUCLEOTIDE SEQUENCE [LARGE SCALE GENOMIC DNA]</scope>
</reference>
<keyword evidence="6" id="KW-1185">Reference proteome</keyword>
<dbReference type="GO" id="GO:0046475">
    <property type="term" value="P:glycerophospholipid catabolic process"/>
    <property type="evidence" value="ECO:0007669"/>
    <property type="project" value="TreeGrafter"/>
</dbReference>
<dbReference type="Pfam" id="PF14724">
    <property type="entry name" value="mit_SMPDase"/>
    <property type="match status" value="1"/>
</dbReference>
<keyword evidence="2" id="KW-0812">Transmembrane</keyword>
<keyword evidence="4" id="KW-0472">Membrane</keyword>
<dbReference type="GO" id="GO:0046513">
    <property type="term" value="P:ceramide biosynthetic process"/>
    <property type="evidence" value="ECO:0007669"/>
    <property type="project" value="TreeGrafter"/>
</dbReference>
<evidence type="ECO:0000256" key="4">
    <source>
        <dbReference type="ARBA" id="ARBA00023136"/>
    </source>
</evidence>
<reference evidence="5" key="3">
    <citation type="submission" date="2025-09" db="UniProtKB">
        <authorList>
            <consortium name="Ensembl"/>
        </authorList>
    </citation>
    <scope>IDENTIFICATION</scope>
</reference>
<dbReference type="Bgee" id="ENSCJAG00000064504">
    <property type="expression patterns" value="Expressed in ovary and 6 other cell types or tissues"/>
</dbReference>
<reference evidence="5" key="2">
    <citation type="submission" date="2025-08" db="UniProtKB">
        <authorList>
            <consortium name="Ensembl"/>
        </authorList>
    </citation>
    <scope>IDENTIFICATION</scope>
</reference>
<dbReference type="Proteomes" id="UP000008225">
    <property type="component" value="Chromosome 6"/>
</dbReference>
<evidence type="ECO:0000313" key="5">
    <source>
        <dbReference type="Ensembl" id="ENSCJAP00000076420.1"/>
    </source>
</evidence>
<dbReference type="GO" id="GO:0016020">
    <property type="term" value="C:membrane"/>
    <property type="evidence" value="ECO:0007669"/>
    <property type="project" value="UniProtKB-SubCell"/>
</dbReference>
<name>A0A5F4WFF5_CALJA</name>
<dbReference type="AlphaFoldDB" id="A0A5F4WFF5"/>
<comment type="subcellular location">
    <subcellularLocation>
        <location evidence="1">Membrane</location>
        <topology evidence="1">Single-pass membrane protein</topology>
    </subcellularLocation>
</comment>
<evidence type="ECO:0000256" key="1">
    <source>
        <dbReference type="ARBA" id="ARBA00004167"/>
    </source>
</evidence>
<accession>A0A5F4WFF5</accession>
<sequence>MQVSSPAAFPRGCCACGAPHIRHYTPAPAHKPHRLALQGPVKASIQECILPDSPLYHNKVQFTPAGGLGLNLALNPFEYYIFFFALSLITQKVGKGCLFLGGVGPRPRTSCTCQCSATRQCPEPMLTTGLVFQPLPVSLHVRY</sequence>